<gene>
    <name evidence="1" type="ORF">FWK35_00028012</name>
</gene>
<accession>A0A6G0W7Q0</accession>
<dbReference type="Proteomes" id="UP000478052">
    <property type="component" value="Unassembled WGS sequence"/>
</dbReference>
<organism evidence="1 2">
    <name type="scientific">Aphis craccivora</name>
    <name type="common">Cowpea aphid</name>
    <dbReference type="NCBI Taxonomy" id="307492"/>
    <lineage>
        <taxon>Eukaryota</taxon>
        <taxon>Metazoa</taxon>
        <taxon>Ecdysozoa</taxon>
        <taxon>Arthropoda</taxon>
        <taxon>Hexapoda</taxon>
        <taxon>Insecta</taxon>
        <taxon>Pterygota</taxon>
        <taxon>Neoptera</taxon>
        <taxon>Paraneoptera</taxon>
        <taxon>Hemiptera</taxon>
        <taxon>Sternorrhyncha</taxon>
        <taxon>Aphidomorpha</taxon>
        <taxon>Aphidoidea</taxon>
        <taxon>Aphididae</taxon>
        <taxon>Aphidini</taxon>
        <taxon>Aphis</taxon>
        <taxon>Aphis</taxon>
    </lineage>
</organism>
<evidence type="ECO:0000313" key="1">
    <source>
        <dbReference type="EMBL" id="KAF0722829.1"/>
    </source>
</evidence>
<dbReference type="EMBL" id="VUJU01009027">
    <property type="protein sequence ID" value="KAF0722829.1"/>
    <property type="molecule type" value="Genomic_DNA"/>
</dbReference>
<keyword evidence="2" id="KW-1185">Reference proteome</keyword>
<dbReference type="AlphaFoldDB" id="A0A6G0W7Q0"/>
<sequence length="233" mass="27147">MSSSAPQHDDDGVLQTTERLPDQWVSDLFYRALTNFRIQKGVGSSACQKQTQMYVSHLKNNSYWAVKIAINIFIPNRSGLFCKSDKHYTSQYYEEREYRGFYNKICLMITNLTCRLYNTSSNKFKASSGVPYFSIYLPIAMSFNYRSIALLTSITLLLTLLTTRIDVKLYRFINHRISSITFIPTYSPLKEISAVHIFSLFFKHHVDYITCKALRLFVFLRRHIGDFISATFK</sequence>
<protein>
    <submittedName>
        <fullName evidence="1">Nose resistant to fluoxetine protein 6-like</fullName>
    </submittedName>
</protein>
<evidence type="ECO:0000313" key="2">
    <source>
        <dbReference type="Proteomes" id="UP000478052"/>
    </source>
</evidence>
<comment type="caution">
    <text evidence="1">The sequence shown here is derived from an EMBL/GenBank/DDBJ whole genome shotgun (WGS) entry which is preliminary data.</text>
</comment>
<proteinExistence type="predicted"/>
<name>A0A6G0W7Q0_APHCR</name>
<reference evidence="1 2" key="1">
    <citation type="submission" date="2019-08" db="EMBL/GenBank/DDBJ databases">
        <title>Whole genome of Aphis craccivora.</title>
        <authorList>
            <person name="Voronova N.V."/>
            <person name="Shulinski R.S."/>
            <person name="Bandarenka Y.V."/>
            <person name="Zhorov D.G."/>
            <person name="Warner D."/>
        </authorList>
    </citation>
    <scope>NUCLEOTIDE SEQUENCE [LARGE SCALE GENOMIC DNA]</scope>
    <source>
        <strain evidence="1">180601</strain>
        <tissue evidence="1">Whole Body</tissue>
    </source>
</reference>